<feature type="transmembrane region" description="Helical" evidence="1">
    <location>
        <begin position="457"/>
        <end position="474"/>
    </location>
</feature>
<gene>
    <name evidence="2" type="ORF">GCM10010334_45230</name>
</gene>
<feature type="transmembrane region" description="Helical" evidence="1">
    <location>
        <begin position="679"/>
        <end position="696"/>
    </location>
</feature>
<reference evidence="2" key="1">
    <citation type="journal article" date="2014" name="Int. J. Syst. Evol. Microbiol.">
        <title>Complete genome sequence of Corynebacterium casei LMG S-19264T (=DSM 44701T), isolated from a smear-ripened cheese.</title>
        <authorList>
            <consortium name="US DOE Joint Genome Institute (JGI-PGF)"/>
            <person name="Walter F."/>
            <person name="Albersmeier A."/>
            <person name="Kalinowski J."/>
            <person name="Ruckert C."/>
        </authorList>
    </citation>
    <scope>NUCLEOTIDE SEQUENCE</scope>
    <source>
        <strain evidence="2">JCM 4637</strain>
    </source>
</reference>
<dbReference type="InterPro" id="IPR058062">
    <property type="entry name" value="SCO7613_C"/>
</dbReference>
<feature type="transmembrane region" description="Helical" evidence="1">
    <location>
        <begin position="655"/>
        <end position="673"/>
    </location>
</feature>
<evidence type="ECO:0000256" key="1">
    <source>
        <dbReference type="SAM" id="Phobius"/>
    </source>
</evidence>
<feature type="transmembrane region" description="Helical" evidence="1">
    <location>
        <begin position="294"/>
        <end position="311"/>
    </location>
</feature>
<feature type="transmembrane region" description="Helical" evidence="1">
    <location>
        <begin position="128"/>
        <end position="148"/>
    </location>
</feature>
<feature type="transmembrane region" description="Helical" evidence="1">
    <location>
        <begin position="96"/>
        <end position="116"/>
    </location>
</feature>
<protein>
    <submittedName>
        <fullName evidence="2">Uncharacterized protein</fullName>
    </submittedName>
</protein>
<dbReference type="RefSeq" id="WP_229898125.1">
    <property type="nucleotide sequence ID" value="NZ_BMVC01000009.1"/>
</dbReference>
<feature type="transmembrane region" description="Helical" evidence="1">
    <location>
        <begin position="374"/>
        <end position="407"/>
    </location>
</feature>
<feature type="transmembrane region" description="Helical" evidence="1">
    <location>
        <begin position="69"/>
        <end position="90"/>
    </location>
</feature>
<sequence length="821" mass="83355">MTNVPPLAPAEELRRLDQELLRLDAHRAQLLRRRAWLLHLLHSPVPPPPGPAAPAGNVAPQPGPSAQNVLLTLGGILLAVAALAFTLVGWGQLGIAGRSAVLALVTAAALAAPALLIRRGLVATAESVAVLGLVLTMLDAYALHQVAFPDADGTAYTAAASTALAVLWASYGLLLPRLRTPLPAALLLAQLPLPLYALSHSTTPTPVLWALLTTAALDTLLALRKLPHRAPAATPHPAAPAGGGPTGAPAPAAAIAPPFAALRVLAAVLAWAAGSAVLLTALFLSPFAGSPADALTSCALLLAGGVLALGASLRRPQVATAVVAGLAVTAAVGGLLRPALPLAWTVPLYLACALALLAAVAAASRLSRPVRHGLAWSSAAVTTGAVLSTLPALMLTLMSAPLSALAATWQGLPGTFRSILADGEEWALPWEAMSTAPLILLASAAALALFHRRRPHPASAVGTVLLTAAALLAVPVALNLPYVVGLALYVVVAATALALAARTAPSASSHAALATGAVVSVTVSFLALASRGTTFAVLGALLLLGLVLTVRTQASLVRALGVVSCVVHAMALACASGAALGLPAQHTALLALAVPALVALLAVRVRSVPLEIAGAVSGLVPPVLAAAHLPTFSLVLALCGVIAAGTAVRPERRAVGWAAGGLFVAATWARLAASEVADPEAYTIPASILALTVGVLRRRRDPQASSWLAYGAGLSMTLVPSLIAAWADTHWQRPLLLGVAALVVTLLGARFRLGAPLLLGAVVLSLVSLHELAPYAVQVVDALPRWLPPALAGMLLLAVGATYEQRLRDARRLRERIGRLR</sequence>
<keyword evidence="1" id="KW-1133">Transmembrane helix</keyword>
<feature type="transmembrane region" description="Helical" evidence="1">
    <location>
        <begin position="318"/>
        <end position="336"/>
    </location>
</feature>
<feature type="transmembrane region" description="Helical" evidence="1">
    <location>
        <begin position="511"/>
        <end position="529"/>
    </location>
</feature>
<proteinExistence type="predicted"/>
<feature type="transmembrane region" description="Helical" evidence="1">
    <location>
        <begin position="586"/>
        <end position="603"/>
    </location>
</feature>
<feature type="transmembrane region" description="Helical" evidence="1">
    <location>
        <begin position="631"/>
        <end position="648"/>
    </location>
</feature>
<organism evidence="2 3">
    <name type="scientific">Streptomyces finlayi</name>
    <dbReference type="NCBI Taxonomy" id="67296"/>
    <lineage>
        <taxon>Bacteria</taxon>
        <taxon>Bacillati</taxon>
        <taxon>Actinomycetota</taxon>
        <taxon>Actinomycetes</taxon>
        <taxon>Kitasatosporales</taxon>
        <taxon>Streptomycetaceae</taxon>
        <taxon>Streptomyces</taxon>
    </lineage>
</organism>
<feature type="transmembrane region" description="Helical" evidence="1">
    <location>
        <begin position="535"/>
        <end position="552"/>
    </location>
</feature>
<evidence type="ECO:0000313" key="2">
    <source>
        <dbReference type="EMBL" id="GHD00621.1"/>
    </source>
</evidence>
<feature type="transmembrane region" description="Helical" evidence="1">
    <location>
        <begin position="342"/>
        <end position="362"/>
    </location>
</feature>
<dbReference type="Proteomes" id="UP000638353">
    <property type="component" value="Unassembled WGS sequence"/>
</dbReference>
<feature type="transmembrane region" description="Helical" evidence="1">
    <location>
        <begin position="733"/>
        <end position="751"/>
    </location>
</feature>
<dbReference type="AlphaFoldDB" id="A0A918X0L6"/>
<name>A0A918X0L6_9ACTN</name>
<dbReference type="EMBL" id="BMVC01000009">
    <property type="protein sequence ID" value="GHD00621.1"/>
    <property type="molecule type" value="Genomic_DNA"/>
</dbReference>
<accession>A0A918X0L6</accession>
<evidence type="ECO:0000313" key="3">
    <source>
        <dbReference type="Proteomes" id="UP000638353"/>
    </source>
</evidence>
<keyword evidence="1" id="KW-0472">Membrane</keyword>
<feature type="transmembrane region" description="Helical" evidence="1">
    <location>
        <begin position="786"/>
        <end position="803"/>
    </location>
</feature>
<feature type="transmembrane region" description="Helical" evidence="1">
    <location>
        <begin position="708"/>
        <end position="727"/>
    </location>
</feature>
<feature type="transmembrane region" description="Helical" evidence="1">
    <location>
        <begin position="559"/>
        <end position="580"/>
    </location>
</feature>
<reference evidence="2" key="2">
    <citation type="submission" date="2020-09" db="EMBL/GenBank/DDBJ databases">
        <authorList>
            <person name="Sun Q."/>
            <person name="Ohkuma M."/>
        </authorList>
    </citation>
    <scope>NUCLEOTIDE SEQUENCE</scope>
    <source>
        <strain evidence="2">JCM 4637</strain>
    </source>
</reference>
<keyword evidence="1" id="KW-0812">Transmembrane</keyword>
<feature type="transmembrane region" description="Helical" evidence="1">
    <location>
        <begin position="480"/>
        <end position="499"/>
    </location>
</feature>
<comment type="caution">
    <text evidence="2">The sequence shown here is derived from an EMBL/GenBank/DDBJ whole genome shotgun (WGS) entry which is preliminary data.</text>
</comment>
<feature type="transmembrane region" description="Helical" evidence="1">
    <location>
        <begin position="758"/>
        <end position="780"/>
    </location>
</feature>
<dbReference type="NCBIfam" id="NF047321">
    <property type="entry name" value="SCO7613_CTERM"/>
    <property type="match status" value="1"/>
</dbReference>
<feature type="transmembrane region" description="Helical" evidence="1">
    <location>
        <begin position="154"/>
        <end position="175"/>
    </location>
</feature>
<feature type="transmembrane region" description="Helical" evidence="1">
    <location>
        <begin position="264"/>
        <end position="288"/>
    </location>
</feature>